<organism evidence="1">
    <name type="scientific">marine sediment metagenome</name>
    <dbReference type="NCBI Taxonomy" id="412755"/>
    <lineage>
        <taxon>unclassified sequences</taxon>
        <taxon>metagenomes</taxon>
        <taxon>ecological metagenomes</taxon>
    </lineage>
</organism>
<reference evidence="1" key="1">
    <citation type="journal article" date="2014" name="Front. Microbiol.">
        <title>High frequency of phylogenetically diverse reductive dehalogenase-homologous genes in deep subseafloor sedimentary metagenomes.</title>
        <authorList>
            <person name="Kawai M."/>
            <person name="Futagami T."/>
            <person name="Toyoda A."/>
            <person name="Takaki Y."/>
            <person name="Nishi S."/>
            <person name="Hori S."/>
            <person name="Arai W."/>
            <person name="Tsubouchi T."/>
            <person name="Morono Y."/>
            <person name="Uchiyama I."/>
            <person name="Ito T."/>
            <person name="Fujiyama A."/>
            <person name="Inagaki F."/>
            <person name="Takami H."/>
        </authorList>
    </citation>
    <scope>NUCLEOTIDE SEQUENCE</scope>
    <source>
        <strain evidence="1">Expedition CK06-06</strain>
    </source>
</reference>
<protein>
    <submittedName>
        <fullName evidence="1">Uncharacterized protein</fullName>
    </submittedName>
</protein>
<evidence type="ECO:0000313" key="1">
    <source>
        <dbReference type="EMBL" id="GAH99878.1"/>
    </source>
</evidence>
<proteinExistence type="predicted"/>
<dbReference type="AlphaFoldDB" id="X1M0F4"/>
<sequence length="131" mass="15951">MMVKHHTDYRMEQTEEISKKEHWYKHRDACKLCHVWGVNFLIGIFNLNPLMFLRNGKVCDCEEWVTLCDDCWHRVLAIPDLTVEVLHKRTWSGDREIEGSPEETREFVREYIRRWPSKKIVYPKYITEILR</sequence>
<name>X1M0F4_9ZZZZ</name>
<dbReference type="EMBL" id="BARV01003139">
    <property type="protein sequence ID" value="GAH99878.1"/>
    <property type="molecule type" value="Genomic_DNA"/>
</dbReference>
<accession>X1M0F4</accession>
<comment type="caution">
    <text evidence="1">The sequence shown here is derived from an EMBL/GenBank/DDBJ whole genome shotgun (WGS) entry which is preliminary data.</text>
</comment>
<gene>
    <name evidence="1" type="ORF">S06H3_07677</name>
</gene>